<feature type="region of interest" description="Disordered" evidence="8">
    <location>
        <begin position="21"/>
        <end position="42"/>
    </location>
</feature>
<keyword evidence="4 9" id="KW-0812">Transmembrane</keyword>
<evidence type="ECO:0000256" key="4">
    <source>
        <dbReference type="ARBA" id="ARBA00022692"/>
    </source>
</evidence>
<dbReference type="GO" id="GO:0005886">
    <property type="term" value="C:plasma membrane"/>
    <property type="evidence" value="ECO:0007669"/>
    <property type="project" value="UniProtKB-SubCell"/>
</dbReference>
<dbReference type="GO" id="GO:0046872">
    <property type="term" value="F:metal ion binding"/>
    <property type="evidence" value="ECO:0007669"/>
    <property type="project" value="UniProtKB-KW"/>
</dbReference>
<comment type="subcellular location">
    <subcellularLocation>
        <location evidence="1">Cell membrane</location>
        <topology evidence="1">Multi-pass membrane protein</topology>
    </subcellularLocation>
</comment>
<evidence type="ECO:0000256" key="9">
    <source>
        <dbReference type="SAM" id="Phobius"/>
    </source>
</evidence>
<accession>A0A480AU58</accession>
<dbReference type="Proteomes" id="UP000301751">
    <property type="component" value="Unassembled WGS sequence"/>
</dbReference>
<feature type="transmembrane region" description="Helical" evidence="9">
    <location>
        <begin position="147"/>
        <end position="165"/>
    </location>
</feature>
<evidence type="ECO:0000256" key="2">
    <source>
        <dbReference type="ARBA" id="ARBA00008488"/>
    </source>
</evidence>
<comment type="similarity">
    <text evidence="2">Belongs to the UPF0073 (Hly-III) family.</text>
</comment>
<comment type="caution">
    <text evidence="10">The sequence shown here is derived from an EMBL/GenBank/DDBJ whole genome shotgun (WGS) entry which is preliminary data.</text>
</comment>
<dbReference type="InterPro" id="IPR004254">
    <property type="entry name" value="AdipoR/HlyIII-related"/>
</dbReference>
<feature type="transmembrane region" description="Helical" evidence="9">
    <location>
        <begin position="85"/>
        <end position="108"/>
    </location>
</feature>
<dbReference type="EMBL" id="BJCL01000014">
    <property type="protein sequence ID" value="GCL65229.1"/>
    <property type="molecule type" value="Genomic_DNA"/>
</dbReference>
<feature type="transmembrane region" description="Helical" evidence="9">
    <location>
        <begin position="55"/>
        <end position="73"/>
    </location>
</feature>
<evidence type="ECO:0000313" key="11">
    <source>
        <dbReference type="Proteomes" id="UP000301751"/>
    </source>
</evidence>
<name>A0A480AU58_9BURK</name>
<dbReference type="PANTHER" id="PTHR20855:SF3">
    <property type="entry name" value="LD03007P"/>
    <property type="match status" value="1"/>
</dbReference>
<organism evidence="10 11">
    <name type="scientific">Pseudaquabacterium pictum</name>
    <dbReference type="NCBI Taxonomy" id="2315236"/>
    <lineage>
        <taxon>Bacteria</taxon>
        <taxon>Pseudomonadati</taxon>
        <taxon>Pseudomonadota</taxon>
        <taxon>Betaproteobacteria</taxon>
        <taxon>Burkholderiales</taxon>
        <taxon>Sphaerotilaceae</taxon>
        <taxon>Pseudaquabacterium</taxon>
    </lineage>
</organism>
<feature type="binding site" evidence="7">
    <location>
        <position position="106"/>
    </location>
    <ligand>
        <name>Zn(2+)</name>
        <dbReference type="ChEBI" id="CHEBI:29105"/>
    </ligand>
</feature>
<dbReference type="NCBIfam" id="TIGR01065">
    <property type="entry name" value="hlyIII"/>
    <property type="match status" value="1"/>
</dbReference>
<dbReference type="GO" id="GO:0140911">
    <property type="term" value="F:pore-forming activity"/>
    <property type="evidence" value="ECO:0007669"/>
    <property type="project" value="InterPro"/>
</dbReference>
<feature type="binding site" evidence="7">
    <location>
        <position position="233"/>
    </location>
    <ligand>
        <name>Zn(2+)</name>
        <dbReference type="ChEBI" id="CHEBI:29105"/>
    </ligand>
</feature>
<protein>
    <submittedName>
        <fullName evidence="10">Hemolysin III family protein</fullName>
    </submittedName>
</protein>
<keyword evidence="7" id="KW-0862">Zinc</keyword>
<proteinExistence type="inferred from homology"/>
<evidence type="ECO:0000313" key="10">
    <source>
        <dbReference type="EMBL" id="GCL65229.1"/>
    </source>
</evidence>
<keyword evidence="7" id="KW-0479">Metal-binding</keyword>
<sequence>MQLQWLRHNCGLQRHPAAADMQPWGGAAGAPPQPGQPMQDDMAFSQTGREERANAVSHALGCVLALFAMPALAQQVDAAQHPMRQVGVGVFVGSMVLMYLVSAVYHAAPVGQAKRWLRKCDHAVIFLFIAGSFTPFALAALQRGEGTGTLAAVWAVALLGMALKLGNRLQHRLASTLLYLAYGWLVAAVAQPMLAALPPAGLRLLVAGGVAYSLGSLFFLLDRRLPYSHLIWHLFVITGSTCHFLAVQELV</sequence>
<evidence type="ECO:0000256" key="7">
    <source>
        <dbReference type="PIRSR" id="PIRSR604254-1"/>
    </source>
</evidence>
<evidence type="ECO:0000256" key="3">
    <source>
        <dbReference type="ARBA" id="ARBA00022475"/>
    </source>
</evidence>
<evidence type="ECO:0000256" key="1">
    <source>
        <dbReference type="ARBA" id="ARBA00004651"/>
    </source>
</evidence>
<feature type="transmembrane region" description="Helical" evidence="9">
    <location>
        <begin position="120"/>
        <end position="141"/>
    </location>
</feature>
<dbReference type="Pfam" id="PF03006">
    <property type="entry name" value="HlyIII"/>
    <property type="match status" value="1"/>
</dbReference>
<dbReference type="AlphaFoldDB" id="A0A480AU58"/>
<keyword evidence="3" id="KW-1003">Cell membrane</keyword>
<feature type="transmembrane region" description="Helical" evidence="9">
    <location>
        <begin position="177"/>
        <end position="194"/>
    </location>
</feature>
<keyword evidence="5 9" id="KW-1133">Transmembrane helix</keyword>
<evidence type="ECO:0000256" key="5">
    <source>
        <dbReference type="ARBA" id="ARBA00022989"/>
    </source>
</evidence>
<gene>
    <name evidence="10" type="ORF">AQPW35_43100</name>
</gene>
<dbReference type="PANTHER" id="PTHR20855">
    <property type="entry name" value="ADIPOR/PROGESTIN RECEPTOR-RELATED"/>
    <property type="match status" value="1"/>
</dbReference>
<evidence type="ECO:0000256" key="6">
    <source>
        <dbReference type="ARBA" id="ARBA00023136"/>
    </source>
</evidence>
<dbReference type="InterPro" id="IPR005744">
    <property type="entry name" value="Hy-lIII"/>
</dbReference>
<feature type="transmembrane region" description="Helical" evidence="9">
    <location>
        <begin position="230"/>
        <end position="247"/>
    </location>
</feature>
<reference evidence="11" key="1">
    <citation type="submission" date="2019-03" db="EMBL/GenBank/DDBJ databases">
        <title>Aquabacterium pictum sp.nov., the first bacteriochlorophyll a-containing freshwater bacterium in the genus Aquabacterium of the class Betaproteobacteria.</title>
        <authorList>
            <person name="Hirose S."/>
            <person name="Tank M."/>
            <person name="Hara E."/>
            <person name="Tamaki H."/>
            <person name="Takaichi S."/>
            <person name="Haruta S."/>
            <person name="Hanada S."/>
        </authorList>
    </citation>
    <scope>NUCLEOTIDE SEQUENCE [LARGE SCALE GENOMIC DNA]</scope>
    <source>
        <strain evidence="11">W35</strain>
    </source>
</reference>
<keyword evidence="6 9" id="KW-0472">Membrane</keyword>
<feature type="binding site" evidence="7">
    <location>
        <position position="229"/>
    </location>
    <ligand>
        <name>Zn(2+)</name>
        <dbReference type="ChEBI" id="CHEBI:29105"/>
    </ligand>
</feature>
<feature type="transmembrane region" description="Helical" evidence="9">
    <location>
        <begin position="200"/>
        <end position="221"/>
    </location>
</feature>
<keyword evidence="11" id="KW-1185">Reference proteome</keyword>
<evidence type="ECO:0000256" key="8">
    <source>
        <dbReference type="SAM" id="MobiDB-lite"/>
    </source>
</evidence>